<dbReference type="CDD" id="cd13999">
    <property type="entry name" value="STKc_MAP3K-like"/>
    <property type="match status" value="1"/>
</dbReference>
<dbReference type="Proteomes" id="UP000039324">
    <property type="component" value="Unassembled WGS sequence"/>
</dbReference>
<keyword evidence="14" id="KW-1185">Reference proteome</keyword>
<dbReference type="PROSITE" id="PS50003">
    <property type="entry name" value="PH_DOMAIN"/>
    <property type="match status" value="1"/>
</dbReference>
<feature type="region of interest" description="Disordered" evidence="10">
    <location>
        <begin position="64"/>
        <end position="84"/>
    </location>
</feature>
<dbReference type="EMBL" id="CDSF01000144">
    <property type="protein sequence ID" value="CEP03455.1"/>
    <property type="molecule type" value="Genomic_DNA"/>
</dbReference>
<keyword evidence="5" id="KW-0418">Kinase</keyword>
<feature type="domain" description="PH" evidence="11">
    <location>
        <begin position="23"/>
        <end position="155"/>
    </location>
</feature>
<dbReference type="InterPro" id="IPR001245">
    <property type="entry name" value="Ser-Thr/Tyr_kinase_cat_dom"/>
</dbReference>
<dbReference type="Pfam" id="PF07714">
    <property type="entry name" value="PK_Tyr_Ser-Thr"/>
    <property type="match status" value="1"/>
</dbReference>
<gene>
    <name evidence="13" type="ORF">PBRA_003215</name>
</gene>
<comment type="catalytic activity">
    <reaction evidence="7">
        <text>L-threonyl-[protein] + ATP = O-phospho-L-threonyl-[protein] + ADP + H(+)</text>
        <dbReference type="Rhea" id="RHEA:46608"/>
        <dbReference type="Rhea" id="RHEA-COMP:11060"/>
        <dbReference type="Rhea" id="RHEA-COMP:11605"/>
        <dbReference type="ChEBI" id="CHEBI:15378"/>
        <dbReference type="ChEBI" id="CHEBI:30013"/>
        <dbReference type="ChEBI" id="CHEBI:30616"/>
        <dbReference type="ChEBI" id="CHEBI:61977"/>
        <dbReference type="ChEBI" id="CHEBI:456216"/>
        <dbReference type="EC" id="2.7.11.1"/>
    </reaction>
</comment>
<evidence type="ECO:0000256" key="8">
    <source>
        <dbReference type="ARBA" id="ARBA00048679"/>
    </source>
</evidence>
<keyword evidence="2" id="KW-0723">Serine/threonine-protein kinase</keyword>
<dbReference type="InterPro" id="IPR011993">
    <property type="entry name" value="PH-like_dom_sf"/>
</dbReference>
<dbReference type="SMART" id="SM00233">
    <property type="entry name" value="PH"/>
    <property type="match status" value="1"/>
</dbReference>
<dbReference type="AlphaFoldDB" id="A0A0G4J788"/>
<dbReference type="Gene3D" id="1.10.510.10">
    <property type="entry name" value="Transferase(Phosphotransferase) domain 1"/>
    <property type="match status" value="1"/>
</dbReference>
<dbReference type="SMART" id="SM00220">
    <property type="entry name" value="S_TKc"/>
    <property type="match status" value="1"/>
</dbReference>
<evidence type="ECO:0000256" key="3">
    <source>
        <dbReference type="ARBA" id="ARBA00022679"/>
    </source>
</evidence>
<dbReference type="EC" id="2.7.11.1" evidence="1"/>
<accession>A0A0G4J788</accession>
<comment type="catalytic activity">
    <reaction evidence="8">
        <text>L-seryl-[protein] + ATP = O-phospho-L-seryl-[protein] + ADP + H(+)</text>
        <dbReference type="Rhea" id="RHEA:17989"/>
        <dbReference type="Rhea" id="RHEA-COMP:9863"/>
        <dbReference type="Rhea" id="RHEA-COMP:11604"/>
        <dbReference type="ChEBI" id="CHEBI:15378"/>
        <dbReference type="ChEBI" id="CHEBI:29999"/>
        <dbReference type="ChEBI" id="CHEBI:30616"/>
        <dbReference type="ChEBI" id="CHEBI:83421"/>
        <dbReference type="ChEBI" id="CHEBI:456216"/>
        <dbReference type="EC" id="2.7.11.1"/>
    </reaction>
</comment>
<dbReference type="GO" id="GO:0005524">
    <property type="term" value="F:ATP binding"/>
    <property type="evidence" value="ECO:0007669"/>
    <property type="project" value="UniProtKB-UniRule"/>
</dbReference>
<sequence>MSASGWGGGSLDIGADGDAEAPQLVRASYLHVLGSRSVADWKRRWVVLRSDFIVIFRGRPHEAATGNLPSSTPRSRSVNRSKSPSRVSVDVVASPLSTILAIITLRKAALDVTPSDSADGDSSFTITEGEHRFLFRTNDVVLFHGWVRDLTTVLETVSHSVSRSFRNRVGSSTEDPSGIMNGTASSMMPWQFEIPFEAIEFNDKLGMGHFGEVYRGSLWGTDIAIKQLKKQQVDEDILTSLKHEIAILSQLRHPNIVLYIGACTYQPNVCIVTEWCSGGTLYDLLHERSEPLNFGQILDMWTGIAQGLSYLHSLSRQIIHRDLKSQNVLVGGTLTPKVCDFGLSHVRQSLRKTSQEPQNGDGGHYGVFGTPEWMAPEIMEGSPYNASVDVYSFGIMMTEFLTRQLPFSDKYTVKGYRDIVTIVLDDGAIPTIPQWCGTFITSLIERCLHRNPQERPSFMEIIGHLRRLQSHRSSFFTEFDVPRMLDMILSTDRVTAALAARELASLSPGEVEKIPLETVNVFVARLSILMGPDHSEVDHNCDAFHASFLTSSTQVVYASALLTLIRDHPSHARHVFRTMLLENGGVVSLLQMVSQPTSSFSRRTGIDILNLILNGVPVKSQAKYVDVDLASSTVPNGLFVFKDIIEETLSALEKARRQVEVDILQQQALMQRVSVCCTIMQSEKKKLEKIKGGDPPNVDREVRSHVRSARSASTNNEPPLLAAYRDPDAFTVVSQIPDTKLLGATFVGHFGTFQPTLHDNAVMLGPDGIWCDVFLFMFGTDIRVYDMFDATDPDDCVLIINTIDQTSGEIVAVSNASPFSHQPHCIAIAGSSDDSEMFRFAFRTRMKALRWAHRISPRLHDPAPSEHIVLAQKRKRKQYLRRVRRRHFMRSHIAFSSKDQLRDLVDGEGSDDQHHGVAGQYLLHIGVDDAVGRDLEDPPSAFVDYFGSLLRSKHGFALRWMDQANTTPVRSTFTGRVIPAAGGLWILVFLYLHGDVIRVYDSIQDEPDDPLACIYLTALDRFGEENPVSIAVGARHGRPHCIEIEEQTVFAFRSRSTALQWAELVNSVKSI</sequence>
<evidence type="ECO:0000256" key="7">
    <source>
        <dbReference type="ARBA" id="ARBA00047899"/>
    </source>
</evidence>
<evidence type="ECO:0000256" key="6">
    <source>
        <dbReference type="ARBA" id="ARBA00022840"/>
    </source>
</evidence>
<dbReference type="OrthoDB" id="4062651at2759"/>
<evidence type="ECO:0000313" key="13">
    <source>
        <dbReference type="EMBL" id="CEP03455.1"/>
    </source>
</evidence>
<dbReference type="PROSITE" id="PS00108">
    <property type="entry name" value="PROTEIN_KINASE_ST"/>
    <property type="match status" value="1"/>
</dbReference>
<proteinExistence type="predicted"/>
<dbReference type="SUPFAM" id="SSF56112">
    <property type="entry name" value="Protein kinase-like (PK-like)"/>
    <property type="match status" value="1"/>
</dbReference>
<dbReference type="InterPro" id="IPR001849">
    <property type="entry name" value="PH_domain"/>
</dbReference>
<protein>
    <recommendedName>
        <fullName evidence="1">non-specific serine/threonine protein kinase</fullName>
        <ecNumber evidence="1">2.7.11.1</ecNumber>
    </recommendedName>
</protein>
<name>A0A0G4J788_PLABS</name>
<feature type="domain" description="Protein kinase" evidence="12">
    <location>
        <begin position="199"/>
        <end position="476"/>
    </location>
</feature>
<evidence type="ECO:0000256" key="1">
    <source>
        <dbReference type="ARBA" id="ARBA00012513"/>
    </source>
</evidence>
<dbReference type="InterPro" id="IPR011009">
    <property type="entry name" value="Kinase-like_dom_sf"/>
</dbReference>
<feature type="compositionally biased region" description="Polar residues" evidence="10">
    <location>
        <begin position="67"/>
        <end position="84"/>
    </location>
</feature>
<dbReference type="PANTHER" id="PTHR44329">
    <property type="entry name" value="SERINE/THREONINE-PROTEIN KINASE TNNI3K-RELATED"/>
    <property type="match status" value="1"/>
</dbReference>
<dbReference type="GO" id="GO:0004674">
    <property type="term" value="F:protein serine/threonine kinase activity"/>
    <property type="evidence" value="ECO:0007669"/>
    <property type="project" value="UniProtKB-KW"/>
</dbReference>
<evidence type="ECO:0000256" key="2">
    <source>
        <dbReference type="ARBA" id="ARBA00022527"/>
    </source>
</evidence>
<evidence type="ECO:0000256" key="4">
    <source>
        <dbReference type="ARBA" id="ARBA00022741"/>
    </source>
</evidence>
<evidence type="ECO:0000256" key="5">
    <source>
        <dbReference type="ARBA" id="ARBA00022777"/>
    </source>
</evidence>
<dbReference type="SUPFAM" id="SSF50729">
    <property type="entry name" value="PH domain-like"/>
    <property type="match status" value="1"/>
</dbReference>
<evidence type="ECO:0000256" key="9">
    <source>
        <dbReference type="PROSITE-ProRule" id="PRU10141"/>
    </source>
</evidence>
<dbReference type="InterPro" id="IPR008271">
    <property type="entry name" value="Ser/Thr_kinase_AS"/>
</dbReference>
<evidence type="ECO:0000313" key="14">
    <source>
        <dbReference type="Proteomes" id="UP000039324"/>
    </source>
</evidence>
<dbReference type="Gene3D" id="2.30.29.30">
    <property type="entry name" value="Pleckstrin-homology domain (PH domain)/Phosphotyrosine-binding domain (PTB)"/>
    <property type="match status" value="1"/>
</dbReference>
<dbReference type="STRING" id="37360.A0A0G4J788"/>
<reference evidence="13 14" key="1">
    <citation type="submission" date="2015-02" db="EMBL/GenBank/DDBJ databases">
        <authorList>
            <person name="Chooi Y.-H."/>
        </authorList>
    </citation>
    <scope>NUCLEOTIDE SEQUENCE [LARGE SCALE GENOMIC DNA]</scope>
    <source>
        <strain evidence="13">E3</strain>
    </source>
</reference>
<dbReference type="PROSITE" id="PS00107">
    <property type="entry name" value="PROTEIN_KINASE_ATP"/>
    <property type="match status" value="1"/>
</dbReference>
<dbReference type="PANTHER" id="PTHR44329:SF298">
    <property type="entry name" value="MIXED LINEAGE KINASE DOMAIN-LIKE PROTEIN"/>
    <property type="match status" value="1"/>
</dbReference>
<dbReference type="Gene3D" id="3.30.200.20">
    <property type="entry name" value="Phosphorylase Kinase, domain 1"/>
    <property type="match status" value="1"/>
</dbReference>
<keyword evidence="4 9" id="KW-0547">Nucleotide-binding</keyword>
<dbReference type="PROSITE" id="PS50011">
    <property type="entry name" value="PROTEIN_KINASE_DOM"/>
    <property type="match status" value="1"/>
</dbReference>
<keyword evidence="6 9" id="KW-0067">ATP-binding</keyword>
<keyword evidence="3" id="KW-0808">Transferase</keyword>
<dbReference type="FunFam" id="3.30.200.20:FF:000060">
    <property type="entry name" value="Serine/threonine-protein kinase isoform 1"/>
    <property type="match status" value="1"/>
</dbReference>
<dbReference type="InterPro" id="IPR000719">
    <property type="entry name" value="Prot_kinase_dom"/>
</dbReference>
<evidence type="ECO:0000259" key="12">
    <source>
        <dbReference type="PROSITE" id="PS50011"/>
    </source>
</evidence>
<feature type="binding site" evidence="9">
    <location>
        <position position="226"/>
    </location>
    <ligand>
        <name>ATP</name>
        <dbReference type="ChEBI" id="CHEBI:30616"/>
    </ligand>
</feature>
<evidence type="ECO:0000259" key="11">
    <source>
        <dbReference type="PROSITE" id="PS50003"/>
    </source>
</evidence>
<dbReference type="InterPro" id="IPR051681">
    <property type="entry name" value="Ser/Thr_Kinases-Pseudokinases"/>
</dbReference>
<organism evidence="13 14">
    <name type="scientific">Plasmodiophora brassicae</name>
    <name type="common">Clubroot disease agent</name>
    <dbReference type="NCBI Taxonomy" id="37360"/>
    <lineage>
        <taxon>Eukaryota</taxon>
        <taxon>Sar</taxon>
        <taxon>Rhizaria</taxon>
        <taxon>Endomyxa</taxon>
        <taxon>Phytomyxea</taxon>
        <taxon>Plasmodiophorida</taxon>
        <taxon>Plasmodiophoridae</taxon>
        <taxon>Plasmodiophora</taxon>
    </lineage>
</organism>
<evidence type="ECO:0000256" key="10">
    <source>
        <dbReference type="SAM" id="MobiDB-lite"/>
    </source>
</evidence>
<dbReference type="InterPro" id="IPR017441">
    <property type="entry name" value="Protein_kinase_ATP_BS"/>
</dbReference>